<evidence type="ECO:0000313" key="6">
    <source>
        <dbReference type="Proteomes" id="UP000007322"/>
    </source>
</evidence>
<comment type="function">
    <text evidence="2">Component of the COP9 signalosome complex (CSN), a complex involved in various cellular and developmental processes.</text>
</comment>
<dbReference type="GO" id="GO:0000338">
    <property type="term" value="P:protein deneddylation"/>
    <property type="evidence" value="ECO:0007669"/>
    <property type="project" value="InterPro"/>
</dbReference>
<comment type="subcellular location">
    <subcellularLocation>
        <location evidence="2">Cytoplasm</location>
    </subcellularLocation>
    <subcellularLocation>
        <location evidence="2">Nucleus</location>
    </subcellularLocation>
</comment>
<dbReference type="Gene3D" id="3.40.140.10">
    <property type="entry name" value="Cytidine Deaminase, domain 2"/>
    <property type="match status" value="1"/>
</dbReference>
<dbReference type="InterPro" id="IPR033859">
    <property type="entry name" value="MPN_CSN6"/>
</dbReference>
<feature type="compositionally biased region" description="Basic and acidic residues" evidence="3">
    <location>
        <begin position="248"/>
        <end position="261"/>
    </location>
</feature>
<dbReference type="GO" id="GO:0008180">
    <property type="term" value="C:COP9 signalosome"/>
    <property type="evidence" value="ECO:0007669"/>
    <property type="project" value="UniProtKB-UniRule"/>
</dbReference>
<name>G2QKV3_THET4</name>
<dbReference type="Proteomes" id="UP000007322">
    <property type="component" value="Chromosome 6"/>
</dbReference>
<organism evidence="5 6">
    <name type="scientific">Thermothelomyces thermophilus (strain ATCC 42464 / BCRC 31852 / DSM 1799)</name>
    <name type="common">Sporotrichum thermophile</name>
    <dbReference type="NCBI Taxonomy" id="573729"/>
    <lineage>
        <taxon>Eukaryota</taxon>
        <taxon>Fungi</taxon>
        <taxon>Dikarya</taxon>
        <taxon>Ascomycota</taxon>
        <taxon>Pezizomycotina</taxon>
        <taxon>Sordariomycetes</taxon>
        <taxon>Sordariomycetidae</taxon>
        <taxon>Sordariales</taxon>
        <taxon>Chaetomiaceae</taxon>
        <taxon>Thermothelomyces</taxon>
    </lineage>
</organism>
<dbReference type="InParanoid" id="G2QKV3"/>
<dbReference type="HOGENOM" id="CLU_027018_2_0_1"/>
<dbReference type="PROSITE" id="PS50249">
    <property type="entry name" value="MPN"/>
    <property type="match status" value="1"/>
</dbReference>
<evidence type="ECO:0000256" key="1">
    <source>
        <dbReference type="ARBA" id="ARBA00010893"/>
    </source>
</evidence>
<dbReference type="Pfam" id="PF01398">
    <property type="entry name" value="JAB"/>
    <property type="match status" value="1"/>
</dbReference>
<dbReference type="GeneID" id="11513655"/>
<keyword evidence="2" id="KW-0539">Nucleus</keyword>
<keyword evidence="2" id="KW-0736">Signalosome</keyword>
<sequence length="449" mass="49063">MVGHAANELLSTQKASDSGLKVVLHPLPILEISDFIVRGYQRGLRGAVVGALLGQQNGREITIEHSFSCKSAKNADGLYELDQEWFKKRLEQMKLVHKSPALDLVGWYSLVPKTGPSALHLPIHRQISSYNESAVLLGFHVEDVLSPASGDPLPITIYESNMEAEDSKEAGEGEDKEMKDAEAPTNMVLRFRKLPYTTDTGEAEMIAMQFIREGGANAATVDGNEKHILEQFDKKIAVNDGKGKRRAVAYEESSKSKKDAAARPTEPATRNPDANLTRAEAEYMSALQAKYNAIKMMRSRLGLIITYLQNLPPAFTAGTQTTSEAADFARASNGQYTIPSNNILRHIQALVTNADLVAPAEQATLEREIQRETNDVNLISMISDLMSSVNEAREAGKKFHVVESARNSRQGRVAATSGSLYEQSLFESELGMGGDGDFADGSDSVLAQY</sequence>
<dbReference type="CDD" id="cd08063">
    <property type="entry name" value="MPN_CSN6"/>
    <property type="match status" value="1"/>
</dbReference>
<dbReference type="VEuPathDB" id="FungiDB:MYCTH_2135496"/>
<dbReference type="GO" id="GO:0008237">
    <property type="term" value="F:metallopeptidase activity"/>
    <property type="evidence" value="ECO:0007669"/>
    <property type="project" value="InterPro"/>
</dbReference>
<dbReference type="KEGG" id="mtm:MYCTH_2135496"/>
<gene>
    <name evidence="5" type="ORF">MYCTH_2135496</name>
</gene>
<evidence type="ECO:0000313" key="5">
    <source>
        <dbReference type="EMBL" id="AEO60585.1"/>
    </source>
</evidence>
<keyword evidence="2" id="KW-0963">Cytoplasm</keyword>
<dbReference type="PANTHER" id="PTHR10540">
    <property type="entry name" value="EUKARYOTIC TRANSLATION INITIATION FACTOR 3 SUBUNIT F-RELATED"/>
    <property type="match status" value="1"/>
</dbReference>
<dbReference type="InterPro" id="IPR024969">
    <property type="entry name" value="EIF3F/CSN6-like_C"/>
</dbReference>
<accession>G2QKV3</accession>
<feature type="region of interest" description="Disordered" evidence="3">
    <location>
        <begin position="243"/>
        <end position="274"/>
    </location>
</feature>
<proteinExistence type="inferred from homology"/>
<feature type="domain" description="MPN" evidence="4">
    <location>
        <begin position="22"/>
        <end position="164"/>
    </location>
</feature>
<dbReference type="PANTHER" id="PTHR10540:SF8">
    <property type="entry name" value="COP9 SIGNALOSOME COMPLEX SUBUNIT 6"/>
    <property type="match status" value="1"/>
</dbReference>
<dbReference type="STRING" id="573729.G2QKV3"/>
<dbReference type="AlphaFoldDB" id="G2QKV3"/>
<dbReference type="InterPro" id="IPR000555">
    <property type="entry name" value="JAMM/MPN+_dom"/>
</dbReference>
<dbReference type="GO" id="GO:0005737">
    <property type="term" value="C:cytoplasm"/>
    <property type="evidence" value="ECO:0007669"/>
    <property type="project" value="UniProtKB-SubCell"/>
</dbReference>
<evidence type="ECO:0000256" key="3">
    <source>
        <dbReference type="SAM" id="MobiDB-lite"/>
    </source>
</evidence>
<dbReference type="SMART" id="SM00232">
    <property type="entry name" value="JAB_MPN"/>
    <property type="match status" value="1"/>
</dbReference>
<reference evidence="5 6" key="1">
    <citation type="journal article" date="2011" name="Nat. Biotechnol.">
        <title>Comparative genomic analysis of the thermophilic biomass-degrading fungi Myceliophthora thermophila and Thielavia terrestris.</title>
        <authorList>
            <person name="Berka R.M."/>
            <person name="Grigoriev I.V."/>
            <person name="Otillar R."/>
            <person name="Salamov A."/>
            <person name="Grimwood J."/>
            <person name="Reid I."/>
            <person name="Ishmael N."/>
            <person name="John T."/>
            <person name="Darmond C."/>
            <person name="Moisan M.-C."/>
            <person name="Henrissat B."/>
            <person name="Coutinho P.M."/>
            <person name="Lombard V."/>
            <person name="Natvig D.O."/>
            <person name="Lindquist E."/>
            <person name="Schmutz J."/>
            <person name="Lucas S."/>
            <person name="Harris P."/>
            <person name="Powlowski J."/>
            <person name="Bellemare A."/>
            <person name="Taylor D."/>
            <person name="Butler G."/>
            <person name="de Vries R.P."/>
            <person name="Allijn I.E."/>
            <person name="van den Brink J."/>
            <person name="Ushinsky S."/>
            <person name="Storms R."/>
            <person name="Powell A.J."/>
            <person name="Paulsen I.T."/>
            <person name="Elbourne L.D.H."/>
            <person name="Baker S.E."/>
            <person name="Magnuson J."/>
            <person name="LaBoissiere S."/>
            <person name="Clutterbuck A.J."/>
            <person name="Martinez D."/>
            <person name="Wogulis M."/>
            <person name="de Leon A.L."/>
            <person name="Rey M.W."/>
            <person name="Tsang A."/>
        </authorList>
    </citation>
    <scope>NUCLEOTIDE SEQUENCE [LARGE SCALE GENOMIC DNA]</scope>
    <source>
        <strain evidence="6">ATCC 42464 / BCRC 31852 / DSM 1799</strain>
    </source>
</reference>
<dbReference type="Pfam" id="PF13012">
    <property type="entry name" value="MitMem_reg"/>
    <property type="match status" value="1"/>
</dbReference>
<dbReference type="OMA" id="LVGWWST"/>
<dbReference type="eggNOG" id="KOG3050">
    <property type="taxonomic scope" value="Eukaryota"/>
</dbReference>
<dbReference type="InterPro" id="IPR037518">
    <property type="entry name" value="MPN"/>
</dbReference>
<dbReference type="EMBL" id="CP003007">
    <property type="protein sequence ID" value="AEO60585.1"/>
    <property type="molecule type" value="Genomic_DNA"/>
</dbReference>
<evidence type="ECO:0000256" key="2">
    <source>
        <dbReference type="RuleBase" id="RU367006"/>
    </source>
</evidence>
<evidence type="ECO:0000259" key="4">
    <source>
        <dbReference type="PROSITE" id="PS50249"/>
    </source>
</evidence>
<comment type="similarity">
    <text evidence="1 2">Belongs to the peptidase M67A family. CSN6 subfamily.</text>
</comment>
<protein>
    <recommendedName>
        <fullName evidence="2">COP9 signalosome complex subunit 6</fullName>
    </recommendedName>
</protein>
<keyword evidence="6" id="KW-1185">Reference proteome</keyword>
<dbReference type="OrthoDB" id="1378at2759"/>
<dbReference type="RefSeq" id="XP_003665830.1">
    <property type="nucleotide sequence ID" value="XM_003665782.1"/>
</dbReference>